<dbReference type="OrthoDB" id="147616at2157"/>
<dbReference type="InParanoid" id="D1YW31"/>
<evidence type="ECO:0000313" key="5">
    <source>
        <dbReference type="Proteomes" id="UP000001882"/>
    </source>
</evidence>
<proteinExistence type="inferred from homology"/>
<comment type="subunit">
    <text evidence="2">Homodimer. Interacts with LigD.</text>
</comment>
<dbReference type="Gene3D" id="2.40.290.10">
    <property type="match status" value="1"/>
</dbReference>
<dbReference type="EMBL" id="AP011532">
    <property type="protein sequence ID" value="BAI60653.1"/>
    <property type="molecule type" value="Genomic_DNA"/>
</dbReference>
<dbReference type="AlphaFoldDB" id="D1YW31"/>
<dbReference type="InterPro" id="IPR016194">
    <property type="entry name" value="SPOC-like_C_dom_sf"/>
</dbReference>
<gene>
    <name evidence="2" type="primary">ku</name>
    <name evidence="4" type="ordered locus">MCP_0581</name>
</gene>
<evidence type="ECO:0000256" key="2">
    <source>
        <dbReference type="HAMAP-Rule" id="MF_01875"/>
    </source>
</evidence>
<comment type="similarity">
    <text evidence="2">Belongs to the prokaryotic Ku family.</text>
</comment>
<dbReference type="eggNOG" id="arCOG10146">
    <property type="taxonomic scope" value="Archaea"/>
</dbReference>
<name>D1YW31_METPS</name>
<reference evidence="5" key="3">
    <citation type="journal article" date="2011" name="PLoS ONE">
        <title>Genome sequence of a mesophilic hydrogenotrophic methanogen Methanocella paludicola, the first cultivated representative of the order Methanocellales.</title>
        <authorList>
            <person name="Sakai S."/>
            <person name="Takaki Y."/>
            <person name="Shimamura S."/>
            <person name="Sekine M."/>
            <person name="Tajima T."/>
            <person name="Kosugi H."/>
            <person name="Ichikawa N."/>
            <person name="Tasumi E."/>
            <person name="Hiraki A.T."/>
            <person name="Shimizu A."/>
            <person name="Kato Y."/>
            <person name="Nishiko R."/>
            <person name="Mori K."/>
            <person name="Fujita N."/>
            <person name="Imachi H."/>
            <person name="Takai K."/>
        </authorList>
    </citation>
    <scope>NUCLEOTIDE SEQUENCE [LARGE SCALE GENOMIC DNA]</scope>
    <source>
        <strain evidence="5">DSM 17711 / JCM 13418 / NBRC 101707 / SANAE</strain>
    </source>
</reference>
<dbReference type="GeneID" id="8680642"/>
<reference evidence="4 5" key="2">
    <citation type="journal article" date="2008" name="Int. J. Syst. Evol. Microbiol.">
        <title>Methanocella paludicola gen. nov., sp. nov., a methane-producing archaeon, the first isolate of the lineage 'Rice Cluster I', and proposal of the new archaeal order Methanocellales ord. nov.</title>
        <authorList>
            <person name="Sakai S."/>
            <person name="Imachi H."/>
            <person name="Hanada S."/>
            <person name="Ohashi A."/>
            <person name="Harada H."/>
            <person name="Kamagata Y."/>
        </authorList>
    </citation>
    <scope>NUCLEOTIDE SEQUENCE [LARGE SCALE GENOMIC DNA]</scope>
    <source>
        <strain evidence="5">DSM 17711 / JCM 13418 / NBRC 101707 / SANAE</strain>
    </source>
</reference>
<dbReference type="PANTHER" id="PTHR41251">
    <property type="entry name" value="NON-HOMOLOGOUS END JOINING PROTEIN KU"/>
    <property type="match status" value="1"/>
</dbReference>
<dbReference type="Proteomes" id="UP000001882">
    <property type="component" value="Chromosome"/>
</dbReference>
<sequence length="252" mass="28730">MQAIWSGNLAFGTILIPVRMYAASEELRVPFHLVHAEDGGRVKYKKVCELDGKELHMSDIHKGYEIGDKMLQFTDEELDELRPVLSKSLKILGFCEQEEVPLLALEQPFYLGTESRKKGVAQPFALVKKAMEKSGKVAIVSWVTRASEQIGMMMPYEKGFLIKAILYQQQIRPFDRVEVQESEVSEDLIDKGIMLIERMTFKFDHAAYKESYSQALREIIEAKALGKEVKVEPVVKSAETRSLEAELERMLV</sequence>
<evidence type="ECO:0000256" key="1">
    <source>
        <dbReference type="ARBA" id="ARBA00023125"/>
    </source>
</evidence>
<dbReference type="GO" id="GO:0006310">
    <property type="term" value="P:DNA recombination"/>
    <property type="evidence" value="ECO:0007669"/>
    <property type="project" value="UniProtKB-KW"/>
</dbReference>
<dbReference type="SUPFAM" id="SSF100939">
    <property type="entry name" value="SPOC domain-like"/>
    <property type="match status" value="1"/>
</dbReference>
<dbReference type="InterPro" id="IPR006164">
    <property type="entry name" value="DNA_bd_Ku70/Ku80"/>
</dbReference>
<dbReference type="STRING" id="304371.MCP_0581"/>
<dbReference type="SMART" id="SM00559">
    <property type="entry name" value="Ku78"/>
    <property type="match status" value="1"/>
</dbReference>
<keyword evidence="2" id="KW-0234">DNA repair</keyword>
<keyword evidence="2" id="KW-0227">DNA damage</keyword>
<accession>D1YW31</accession>
<organism evidence="4 5">
    <name type="scientific">Methanocella paludicola (strain DSM 17711 / JCM 13418 / NBRC 101707 / SANAE)</name>
    <dbReference type="NCBI Taxonomy" id="304371"/>
    <lineage>
        <taxon>Archaea</taxon>
        <taxon>Methanobacteriati</taxon>
        <taxon>Methanobacteriota</taxon>
        <taxon>Stenosarchaea group</taxon>
        <taxon>Methanomicrobia</taxon>
        <taxon>Methanocellales</taxon>
        <taxon>Methanocellaceae</taxon>
        <taxon>Methanocella</taxon>
    </lineage>
</organism>
<dbReference type="KEGG" id="mpd:MCP_0581"/>
<dbReference type="HAMAP" id="MF_01875">
    <property type="entry name" value="Prokaryotic_Ku"/>
    <property type="match status" value="1"/>
</dbReference>
<comment type="function">
    <text evidence="2">With LigD forms a non-homologous end joining (NHEJ) DNA repair enzyme, which repairs dsDNA breaks with reduced fidelity. Binds linear dsDNA with 5'- and 3'- overhangs but not closed circular dsDNA nor ssDNA. Recruits and stimulates the ligase activity of LigD.</text>
</comment>
<feature type="domain" description="Ku" evidence="3">
    <location>
        <begin position="52"/>
        <end position="182"/>
    </location>
</feature>
<dbReference type="PANTHER" id="PTHR41251:SF1">
    <property type="entry name" value="NON-HOMOLOGOUS END JOINING PROTEIN KU"/>
    <property type="match status" value="1"/>
</dbReference>
<evidence type="ECO:0000259" key="3">
    <source>
        <dbReference type="SMART" id="SM00559"/>
    </source>
</evidence>
<dbReference type="RefSeq" id="WP_012899333.1">
    <property type="nucleotide sequence ID" value="NC_013665.1"/>
</dbReference>
<keyword evidence="1 2" id="KW-0238">DNA-binding</keyword>
<dbReference type="Pfam" id="PF02735">
    <property type="entry name" value="Ku"/>
    <property type="match status" value="1"/>
</dbReference>
<dbReference type="PIRSF" id="PIRSF006493">
    <property type="entry name" value="Prok_Ku"/>
    <property type="match status" value="1"/>
</dbReference>
<keyword evidence="2" id="KW-0233">DNA recombination</keyword>
<dbReference type="GO" id="GO:0003690">
    <property type="term" value="F:double-stranded DNA binding"/>
    <property type="evidence" value="ECO:0007669"/>
    <property type="project" value="UniProtKB-UniRule"/>
</dbReference>
<protein>
    <recommendedName>
        <fullName evidence="2">Non-homologous end joining protein Ku</fullName>
    </recommendedName>
</protein>
<dbReference type="GO" id="GO:0006303">
    <property type="term" value="P:double-strand break repair via nonhomologous end joining"/>
    <property type="evidence" value="ECO:0007669"/>
    <property type="project" value="UniProtKB-UniRule"/>
</dbReference>
<dbReference type="InterPro" id="IPR009187">
    <property type="entry name" value="Prok_Ku"/>
</dbReference>
<reference evidence="4 5" key="1">
    <citation type="journal article" date="2007" name="Appl. Environ. Microbiol.">
        <title>Isolation of key methanogens for global methane emission from rice paddy fields: a novel isolate affiliated with the clone cluster rice cluster I.</title>
        <authorList>
            <person name="Sakai S."/>
            <person name="Imachi H."/>
            <person name="Sekiguchi Y."/>
            <person name="Ohashi A."/>
            <person name="Harada H."/>
            <person name="Kamagata Y."/>
        </authorList>
    </citation>
    <scope>NUCLEOTIDE SEQUENCE [LARGE SCALE GENOMIC DNA]</scope>
    <source>
        <strain evidence="5">DSM 17711 / JCM 13418 / NBRC 101707 / SANAE</strain>
    </source>
</reference>
<evidence type="ECO:0000313" key="4">
    <source>
        <dbReference type="EMBL" id="BAI60653.1"/>
    </source>
</evidence>
<keyword evidence="5" id="KW-1185">Reference proteome</keyword>